<keyword evidence="1" id="KW-0812">Transmembrane</keyword>
<dbReference type="EMBL" id="LBWB01000056">
    <property type="protein sequence ID" value="KKQ96975.1"/>
    <property type="molecule type" value="Genomic_DNA"/>
</dbReference>
<accession>A0A0G0M9F1</accession>
<evidence type="ECO:0000313" key="3">
    <source>
        <dbReference type="Proteomes" id="UP000033881"/>
    </source>
</evidence>
<keyword evidence="1" id="KW-1133">Transmembrane helix</keyword>
<dbReference type="STRING" id="1618574.UT24_C0056G0002"/>
<dbReference type="Proteomes" id="UP000033881">
    <property type="component" value="Unassembled WGS sequence"/>
</dbReference>
<reference evidence="2 3" key="1">
    <citation type="journal article" date="2015" name="Nature">
        <title>rRNA introns, odd ribosomes, and small enigmatic genomes across a large radiation of phyla.</title>
        <authorList>
            <person name="Brown C.T."/>
            <person name="Hug L.A."/>
            <person name="Thomas B.C."/>
            <person name="Sharon I."/>
            <person name="Castelle C.J."/>
            <person name="Singh A."/>
            <person name="Wilkins M.J."/>
            <person name="Williams K.H."/>
            <person name="Banfield J.F."/>
        </authorList>
    </citation>
    <scope>NUCLEOTIDE SEQUENCE [LARGE SCALE GENOMIC DNA]</scope>
</reference>
<feature type="transmembrane region" description="Helical" evidence="1">
    <location>
        <begin position="76"/>
        <end position="94"/>
    </location>
</feature>
<sequence length="144" mass="15960">MVYTNPFRNLTVGNFFFIVAMIPTTIFIISYLSNQAFGTNIIKIGTPMTVLIVISAIVIVFYTVIKSQGRFERNDLLSLTLIVGGAFALIYYLPKLLPEAFSILSTQSITQTQVGATLYNNTFAVMKDAATQIHNFVQTIIPIP</sequence>
<dbReference type="AlphaFoldDB" id="A0A0G0M9F1"/>
<evidence type="ECO:0000313" key="2">
    <source>
        <dbReference type="EMBL" id="KKQ96975.1"/>
    </source>
</evidence>
<comment type="caution">
    <text evidence="2">The sequence shown here is derived from an EMBL/GenBank/DDBJ whole genome shotgun (WGS) entry which is preliminary data.</text>
</comment>
<proteinExistence type="predicted"/>
<organism evidence="2 3">
    <name type="scientific">Candidatus Woesebacteria bacterium GW2011_GWB1_39_12</name>
    <dbReference type="NCBI Taxonomy" id="1618574"/>
    <lineage>
        <taxon>Bacteria</taxon>
        <taxon>Candidatus Woeseibacteriota</taxon>
    </lineage>
</organism>
<protein>
    <submittedName>
        <fullName evidence="2">Uncharacterized protein</fullName>
    </submittedName>
</protein>
<evidence type="ECO:0000256" key="1">
    <source>
        <dbReference type="SAM" id="Phobius"/>
    </source>
</evidence>
<feature type="transmembrane region" description="Helical" evidence="1">
    <location>
        <begin position="44"/>
        <end position="64"/>
    </location>
</feature>
<feature type="transmembrane region" description="Helical" evidence="1">
    <location>
        <begin position="12"/>
        <end position="32"/>
    </location>
</feature>
<name>A0A0G0M9F1_9BACT</name>
<gene>
    <name evidence="2" type="ORF">UT24_C0056G0002</name>
</gene>
<keyword evidence="1" id="KW-0472">Membrane</keyword>